<feature type="transmembrane region" description="Helical" evidence="8">
    <location>
        <begin position="180"/>
        <end position="199"/>
    </location>
</feature>
<dbReference type="SUPFAM" id="SSF161098">
    <property type="entry name" value="MetI-like"/>
    <property type="match status" value="1"/>
</dbReference>
<keyword evidence="4" id="KW-1003">Cell membrane</keyword>
<evidence type="ECO:0000313" key="11">
    <source>
        <dbReference type="Proteomes" id="UP000029995"/>
    </source>
</evidence>
<dbReference type="InterPro" id="IPR035906">
    <property type="entry name" value="MetI-like_sf"/>
</dbReference>
<name>A0A0A0DER1_9PROT</name>
<dbReference type="OrthoDB" id="9782004at2"/>
<dbReference type="PANTHER" id="PTHR43848:SF2">
    <property type="entry name" value="PUTRESCINE TRANSPORT SYSTEM PERMEASE PROTEIN POTI"/>
    <property type="match status" value="1"/>
</dbReference>
<dbReference type="Gene3D" id="1.10.3720.10">
    <property type="entry name" value="MetI-like"/>
    <property type="match status" value="1"/>
</dbReference>
<evidence type="ECO:0000259" key="9">
    <source>
        <dbReference type="PROSITE" id="PS50928"/>
    </source>
</evidence>
<evidence type="ECO:0000256" key="1">
    <source>
        <dbReference type="ARBA" id="ARBA00004651"/>
    </source>
</evidence>
<proteinExistence type="inferred from homology"/>
<dbReference type="AlphaFoldDB" id="A0A0A0DER1"/>
<comment type="caution">
    <text evidence="10">The sequence shown here is derived from an EMBL/GenBank/DDBJ whole genome shotgun (WGS) entry which is preliminary data.</text>
</comment>
<sequence>MRGRSRFLTLWLVAGFVFFYGPIASMIVFSFNQSRLATVWGGFSTKWYAALWGNRQVMDAALLSLQIAAVSATIATALGTMAGIALARLGRFRGRLLLAGMVTAPLVMPEVITGLSLLLLFVALEDSFGWPSGRGAMTITIAHVTFCMAYVAVVVQSRLADMDASIEEAAADLGSRPWQVMVDITLPLLAPAMVSGWLLSFTLSLDDLVIATFTSGPGANTLPMLIFSKVRLGLTPDINALATIIILVVAAFVIASAVILNRRDARKARDSRRASVGGGSA</sequence>
<dbReference type="PANTHER" id="PTHR43848">
    <property type="entry name" value="PUTRESCINE TRANSPORT SYSTEM PERMEASE PROTEIN POTI"/>
    <property type="match status" value="1"/>
</dbReference>
<dbReference type="InterPro" id="IPR051789">
    <property type="entry name" value="Bact_Polyamine_Transport"/>
</dbReference>
<dbReference type="RefSeq" id="WP_034832159.1">
    <property type="nucleotide sequence ID" value="NZ_JANX01000026.1"/>
</dbReference>
<evidence type="ECO:0000313" key="10">
    <source>
        <dbReference type="EMBL" id="KGM35472.1"/>
    </source>
</evidence>
<evidence type="ECO:0000256" key="8">
    <source>
        <dbReference type="RuleBase" id="RU363032"/>
    </source>
</evidence>
<evidence type="ECO:0000256" key="7">
    <source>
        <dbReference type="ARBA" id="ARBA00023136"/>
    </source>
</evidence>
<dbReference type="CDD" id="cd06261">
    <property type="entry name" value="TM_PBP2"/>
    <property type="match status" value="1"/>
</dbReference>
<dbReference type="PROSITE" id="PS50928">
    <property type="entry name" value="ABC_TM1"/>
    <property type="match status" value="1"/>
</dbReference>
<gene>
    <name evidence="10" type="ORF">P409_04285</name>
</gene>
<feature type="transmembrane region" description="Helical" evidence="8">
    <location>
        <begin position="60"/>
        <end position="84"/>
    </location>
</feature>
<evidence type="ECO:0000256" key="5">
    <source>
        <dbReference type="ARBA" id="ARBA00022692"/>
    </source>
</evidence>
<reference evidence="10 11" key="1">
    <citation type="submission" date="2014-01" db="EMBL/GenBank/DDBJ databases">
        <title>Genome sequence determination for a cystic fibrosis isolate, Inquilinus limosus.</title>
        <authorList>
            <person name="Pino M."/>
            <person name="Di Conza J."/>
            <person name="Gutkind G."/>
        </authorList>
    </citation>
    <scope>NUCLEOTIDE SEQUENCE [LARGE SCALE GENOMIC DNA]</scope>
    <source>
        <strain evidence="10 11">MP06</strain>
    </source>
</reference>
<keyword evidence="7 8" id="KW-0472">Membrane</keyword>
<accession>A0A0A0DER1</accession>
<dbReference type="InterPro" id="IPR000515">
    <property type="entry name" value="MetI-like"/>
</dbReference>
<feature type="transmembrane region" description="Helical" evidence="8">
    <location>
        <begin position="238"/>
        <end position="260"/>
    </location>
</feature>
<dbReference type="Proteomes" id="UP000029995">
    <property type="component" value="Unassembled WGS sequence"/>
</dbReference>
<keyword evidence="5 8" id="KW-0812">Transmembrane</keyword>
<protein>
    <submittedName>
        <fullName evidence="10">Spermidine/putrescine ABC transporter permease</fullName>
    </submittedName>
</protein>
<keyword evidence="6 8" id="KW-1133">Transmembrane helix</keyword>
<comment type="subcellular location">
    <subcellularLocation>
        <location evidence="1 8">Cell membrane</location>
        <topology evidence="1 8">Multi-pass membrane protein</topology>
    </subcellularLocation>
</comment>
<feature type="domain" description="ABC transmembrane type-1" evidence="9">
    <location>
        <begin position="61"/>
        <end position="259"/>
    </location>
</feature>
<dbReference type="GO" id="GO:0055085">
    <property type="term" value="P:transmembrane transport"/>
    <property type="evidence" value="ECO:0007669"/>
    <property type="project" value="InterPro"/>
</dbReference>
<evidence type="ECO:0000256" key="2">
    <source>
        <dbReference type="ARBA" id="ARBA00007069"/>
    </source>
</evidence>
<feature type="transmembrane region" description="Helical" evidence="8">
    <location>
        <begin position="136"/>
        <end position="159"/>
    </location>
</feature>
<organism evidence="10 11">
    <name type="scientific">Inquilinus limosus MP06</name>
    <dbReference type="NCBI Taxonomy" id="1398085"/>
    <lineage>
        <taxon>Bacteria</taxon>
        <taxon>Pseudomonadati</taxon>
        <taxon>Pseudomonadota</taxon>
        <taxon>Alphaproteobacteria</taxon>
        <taxon>Rhodospirillales</taxon>
        <taxon>Rhodospirillaceae</taxon>
        <taxon>Inquilinus</taxon>
    </lineage>
</organism>
<evidence type="ECO:0000256" key="6">
    <source>
        <dbReference type="ARBA" id="ARBA00022989"/>
    </source>
</evidence>
<dbReference type="Pfam" id="PF00528">
    <property type="entry name" value="BPD_transp_1"/>
    <property type="match status" value="1"/>
</dbReference>
<comment type="similarity">
    <text evidence="2">Belongs to the binding-protein-dependent transport system permease family. CysTW subfamily.</text>
</comment>
<keyword evidence="3 8" id="KW-0813">Transport</keyword>
<feature type="transmembrane region" description="Helical" evidence="8">
    <location>
        <begin position="96"/>
        <end position="124"/>
    </location>
</feature>
<evidence type="ECO:0000256" key="3">
    <source>
        <dbReference type="ARBA" id="ARBA00022448"/>
    </source>
</evidence>
<evidence type="ECO:0000256" key="4">
    <source>
        <dbReference type="ARBA" id="ARBA00022475"/>
    </source>
</evidence>
<dbReference type="GO" id="GO:0005886">
    <property type="term" value="C:plasma membrane"/>
    <property type="evidence" value="ECO:0007669"/>
    <property type="project" value="UniProtKB-SubCell"/>
</dbReference>
<dbReference type="EMBL" id="JANX01000026">
    <property type="protein sequence ID" value="KGM35472.1"/>
    <property type="molecule type" value="Genomic_DNA"/>
</dbReference>